<reference evidence="1" key="1">
    <citation type="submission" date="2020-10" db="EMBL/GenBank/DDBJ databases">
        <title>Taxonomic study of unclassified bacteria belonging to the class Ktedonobacteria.</title>
        <authorList>
            <person name="Yabe S."/>
            <person name="Wang C.M."/>
            <person name="Zheng Y."/>
            <person name="Sakai Y."/>
            <person name="Cavaletti L."/>
            <person name="Monciardini P."/>
            <person name="Donadio S."/>
        </authorList>
    </citation>
    <scope>NUCLEOTIDE SEQUENCE</scope>
    <source>
        <strain evidence="1">ID150040</strain>
    </source>
</reference>
<accession>A0A8J3IPG7</accession>
<evidence type="ECO:0000313" key="1">
    <source>
        <dbReference type="EMBL" id="GHO99509.1"/>
    </source>
</evidence>
<evidence type="ECO:0000313" key="2">
    <source>
        <dbReference type="Proteomes" id="UP000597444"/>
    </source>
</evidence>
<sequence>MLRSGKEGEEVMKLTEQERAQLAEDIAAMELGTLKVMAFLAALEMGKAVTANAVGIVKAITGENLGSLAEIRAILEIPLESRKQ</sequence>
<organism evidence="1 2">
    <name type="scientific">Reticulibacter mediterranei</name>
    <dbReference type="NCBI Taxonomy" id="2778369"/>
    <lineage>
        <taxon>Bacteria</taxon>
        <taxon>Bacillati</taxon>
        <taxon>Chloroflexota</taxon>
        <taxon>Ktedonobacteria</taxon>
        <taxon>Ktedonobacterales</taxon>
        <taxon>Reticulibacteraceae</taxon>
        <taxon>Reticulibacter</taxon>
    </lineage>
</organism>
<comment type="caution">
    <text evidence="1">The sequence shown here is derived from an EMBL/GenBank/DDBJ whole genome shotgun (WGS) entry which is preliminary data.</text>
</comment>
<dbReference type="Proteomes" id="UP000597444">
    <property type="component" value="Unassembled WGS sequence"/>
</dbReference>
<protein>
    <submittedName>
        <fullName evidence="1">Uncharacterized protein</fullName>
    </submittedName>
</protein>
<proteinExistence type="predicted"/>
<keyword evidence="2" id="KW-1185">Reference proteome</keyword>
<dbReference type="RefSeq" id="WP_220210149.1">
    <property type="nucleotide sequence ID" value="NZ_BNJK01000002.1"/>
</dbReference>
<dbReference type="AlphaFoldDB" id="A0A8J3IPG7"/>
<name>A0A8J3IPG7_9CHLR</name>
<dbReference type="EMBL" id="BNJK01000002">
    <property type="protein sequence ID" value="GHO99509.1"/>
    <property type="molecule type" value="Genomic_DNA"/>
</dbReference>
<gene>
    <name evidence="1" type="ORF">KSF_095570</name>
</gene>